<dbReference type="Pfam" id="PF06747">
    <property type="entry name" value="CHCH"/>
    <property type="match status" value="1"/>
</dbReference>
<dbReference type="InterPro" id="IPR055304">
    <property type="entry name" value="CHCHD2/10-like"/>
</dbReference>
<dbReference type="InterPro" id="IPR010625">
    <property type="entry name" value="CHCH"/>
</dbReference>
<dbReference type="PANTHER" id="PTHR13523">
    <property type="entry name" value="COILED-COIL-HELIX-COILED-COIL-HELIX DOMAIN CONTAINING 2/NUR77"/>
    <property type="match status" value="1"/>
</dbReference>
<feature type="transmembrane region" description="Helical" evidence="2">
    <location>
        <begin position="82"/>
        <end position="102"/>
    </location>
</feature>
<name>A0A843TRU9_COLES</name>
<evidence type="ECO:0000313" key="4">
    <source>
        <dbReference type="EMBL" id="MQL73841.1"/>
    </source>
</evidence>
<gene>
    <name evidence="4" type="ORF">Taro_006226</name>
</gene>
<feature type="non-terminal residue" evidence="4">
    <location>
        <position position="1"/>
    </location>
</feature>
<comment type="caution">
    <text evidence="4">The sequence shown here is derived from an EMBL/GenBank/DDBJ whole genome shotgun (WGS) entry which is preliminary data.</text>
</comment>
<dbReference type="OrthoDB" id="1106148at2759"/>
<sequence>APSSGIKVPRCPLRLPPLFSVSFSPISRLRSRAATSRRRRRRRRVLTIGPFPAPLCLPPYTAEHHAAPQQQQYVSRSAARRLFFSSIHACASVLPLVLLLAFPRPRVVPRVLLLPVLLQSVTRLNQCIMPLPRPLFKAVADPSLVALGPPLLKVGMAFGTGSAVAHRAVDAVLGPRTVQHEYVNSEASPAAAAAPVANAVGADACSIHFKAFQDCINSNGSDISKCQFYLDMLNECRQGSGSALNA</sequence>
<evidence type="ECO:0000313" key="5">
    <source>
        <dbReference type="Proteomes" id="UP000652761"/>
    </source>
</evidence>
<proteinExistence type="predicted"/>
<dbReference type="AlphaFoldDB" id="A0A843TRU9"/>
<keyword evidence="1" id="KW-1015">Disulfide bond</keyword>
<evidence type="ECO:0000259" key="3">
    <source>
        <dbReference type="Pfam" id="PF06747"/>
    </source>
</evidence>
<dbReference type="PANTHER" id="PTHR13523:SF2">
    <property type="entry name" value="COILED-COIL-HELIX-COILED-COIL-HELIX DOMAIN CONTAINING 2, ISOFORM A-RELATED"/>
    <property type="match status" value="1"/>
</dbReference>
<dbReference type="Proteomes" id="UP000652761">
    <property type="component" value="Unassembled WGS sequence"/>
</dbReference>
<keyword evidence="2" id="KW-0472">Membrane</keyword>
<accession>A0A843TRU9</accession>
<dbReference type="SUPFAM" id="SSF47072">
    <property type="entry name" value="Cysteine alpha-hairpin motif"/>
    <property type="match status" value="1"/>
</dbReference>
<dbReference type="GO" id="GO:0005739">
    <property type="term" value="C:mitochondrion"/>
    <property type="evidence" value="ECO:0007669"/>
    <property type="project" value="TreeGrafter"/>
</dbReference>
<keyword evidence="2" id="KW-0812">Transmembrane</keyword>
<evidence type="ECO:0000256" key="1">
    <source>
        <dbReference type="ARBA" id="ARBA00023157"/>
    </source>
</evidence>
<protein>
    <recommendedName>
        <fullName evidence="3">CHCH domain-containing protein</fullName>
    </recommendedName>
</protein>
<organism evidence="4 5">
    <name type="scientific">Colocasia esculenta</name>
    <name type="common">Wild taro</name>
    <name type="synonym">Arum esculentum</name>
    <dbReference type="NCBI Taxonomy" id="4460"/>
    <lineage>
        <taxon>Eukaryota</taxon>
        <taxon>Viridiplantae</taxon>
        <taxon>Streptophyta</taxon>
        <taxon>Embryophyta</taxon>
        <taxon>Tracheophyta</taxon>
        <taxon>Spermatophyta</taxon>
        <taxon>Magnoliopsida</taxon>
        <taxon>Liliopsida</taxon>
        <taxon>Araceae</taxon>
        <taxon>Aroideae</taxon>
        <taxon>Colocasieae</taxon>
        <taxon>Colocasia</taxon>
    </lineage>
</organism>
<dbReference type="GO" id="GO:0007005">
    <property type="term" value="P:mitochondrion organization"/>
    <property type="evidence" value="ECO:0007669"/>
    <property type="project" value="InterPro"/>
</dbReference>
<reference evidence="4" key="1">
    <citation type="submission" date="2017-07" db="EMBL/GenBank/DDBJ databases">
        <title>Taro Niue Genome Assembly and Annotation.</title>
        <authorList>
            <person name="Atibalentja N."/>
            <person name="Keating K."/>
            <person name="Fields C.J."/>
        </authorList>
    </citation>
    <scope>NUCLEOTIDE SEQUENCE</scope>
    <source>
        <strain evidence="4">Niue_2</strain>
        <tissue evidence="4">Leaf</tissue>
    </source>
</reference>
<evidence type="ECO:0000256" key="2">
    <source>
        <dbReference type="SAM" id="Phobius"/>
    </source>
</evidence>
<dbReference type="GO" id="GO:0005634">
    <property type="term" value="C:nucleus"/>
    <property type="evidence" value="ECO:0007669"/>
    <property type="project" value="TreeGrafter"/>
</dbReference>
<dbReference type="InterPro" id="IPR009069">
    <property type="entry name" value="Cys_alpha_HP_mot_SF"/>
</dbReference>
<dbReference type="EMBL" id="NMUH01000181">
    <property type="protein sequence ID" value="MQL73841.1"/>
    <property type="molecule type" value="Genomic_DNA"/>
</dbReference>
<keyword evidence="5" id="KW-1185">Reference proteome</keyword>
<feature type="domain" description="CHCH" evidence="3">
    <location>
        <begin position="205"/>
        <end position="238"/>
    </location>
</feature>
<keyword evidence="2" id="KW-1133">Transmembrane helix</keyword>